<dbReference type="Gene3D" id="3.40.50.40">
    <property type="match status" value="1"/>
</dbReference>
<accession>A0ABW5UKU4</accession>
<evidence type="ECO:0000259" key="3">
    <source>
        <dbReference type="Pfam" id="PF17763"/>
    </source>
</evidence>
<dbReference type="InterPro" id="IPR006034">
    <property type="entry name" value="Asparaginase/glutaminase-like"/>
</dbReference>
<dbReference type="PIRSF" id="PIRSF001220">
    <property type="entry name" value="L-ASNase_gatD"/>
    <property type="match status" value="1"/>
</dbReference>
<sequence length="338" mass="34780">MGTGGTIAGRAPSQGDGVGYTAAQISVEGLLQAIAGLDAADGACRLEAVQLAQIDSKDMDWAVWRLLLRGVAQLLEDAQTRAVVITHGTDTLEETAWLLQVALQPAKPVVLTCAMRPATSLQADGPQNLRDAVAAAAQAADAGAGGAGVWVMAAGALHAGLAVQKVHPYRLDALRSYEGGPCAYMEEGMLRWVGRPVGAAVDAGARLARWLDCDALPWVEIVASGAAQSARAVRALVAAGVKGLVVAGTGNATVHAQMLQALLDARKAGVRVWCSTRCLEGVPVLPPGAAGLAADREHWLKQWLVPAGAVGGQALDVVQLPPAKARVAMMLDLALEPS</sequence>
<dbReference type="SUPFAM" id="SSF53774">
    <property type="entry name" value="Glutaminase/Asparaginase"/>
    <property type="match status" value="1"/>
</dbReference>
<dbReference type="Proteomes" id="UP001597463">
    <property type="component" value="Unassembled WGS sequence"/>
</dbReference>
<organism evidence="4 5">
    <name type="scientific">Comamonas terrae</name>
    <dbReference type="NCBI Taxonomy" id="673548"/>
    <lineage>
        <taxon>Bacteria</taxon>
        <taxon>Pseudomonadati</taxon>
        <taxon>Pseudomonadota</taxon>
        <taxon>Betaproteobacteria</taxon>
        <taxon>Burkholderiales</taxon>
        <taxon>Comamonadaceae</taxon>
        <taxon>Comamonas</taxon>
    </lineage>
</organism>
<dbReference type="PIRSF" id="PIRSF500176">
    <property type="entry name" value="L_ASNase"/>
    <property type="match status" value="1"/>
</dbReference>
<dbReference type="EMBL" id="JBHUMV010000003">
    <property type="protein sequence ID" value="MFD2754095.1"/>
    <property type="molecule type" value="Genomic_DNA"/>
</dbReference>
<keyword evidence="5" id="KW-1185">Reference proteome</keyword>
<protein>
    <submittedName>
        <fullName evidence="4">Asparaginase</fullName>
    </submittedName>
</protein>
<feature type="active site" evidence="1">
    <location>
        <position position="89"/>
    </location>
</feature>
<dbReference type="InterPro" id="IPR040919">
    <property type="entry name" value="Asparaginase_C"/>
</dbReference>
<dbReference type="PRINTS" id="PR00139">
    <property type="entry name" value="ASNGLNASE"/>
</dbReference>
<dbReference type="RefSeq" id="WP_245633242.1">
    <property type="nucleotide sequence ID" value="NZ_BCNT01000001.1"/>
</dbReference>
<feature type="domain" description="Asparaginase/glutaminase C-terminal" evidence="3">
    <location>
        <begin position="219"/>
        <end position="334"/>
    </location>
</feature>
<dbReference type="InterPro" id="IPR037152">
    <property type="entry name" value="L-asparaginase_N_sf"/>
</dbReference>
<evidence type="ECO:0000313" key="5">
    <source>
        <dbReference type="Proteomes" id="UP001597463"/>
    </source>
</evidence>
<gene>
    <name evidence="4" type="ORF">ACFSW6_08335</name>
</gene>
<feature type="domain" description="L-asparaginase N-terminal" evidence="2">
    <location>
        <begin position="2"/>
        <end position="194"/>
    </location>
</feature>
<dbReference type="InterPro" id="IPR027475">
    <property type="entry name" value="Asparaginase/glutaminase_AS2"/>
</dbReference>
<reference evidence="5" key="1">
    <citation type="journal article" date="2019" name="Int. J. Syst. Evol. Microbiol.">
        <title>The Global Catalogue of Microorganisms (GCM) 10K type strain sequencing project: providing services to taxonomists for standard genome sequencing and annotation.</title>
        <authorList>
            <consortium name="The Broad Institute Genomics Platform"/>
            <consortium name="The Broad Institute Genome Sequencing Center for Infectious Disease"/>
            <person name="Wu L."/>
            <person name="Ma J."/>
        </authorList>
    </citation>
    <scope>NUCLEOTIDE SEQUENCE [LARGE SCALE GENOMIC DNA]</scope>
    <source>
        <strain evidence="5">TISTR 1906</strain>
    </source>
</reference>
<proteinExistence type="predicted"/>
<comment type="caution">
    <text evidence="4">The sequence shown here is derived from an EMBL/GenBank/DDBJ whole genome shotgun (WGS) entry which is preliminary data.</text>
</comment>
<evidence type="ECO:0000256" key="1">
    <source>
        <dbReference type="PROSITE-ProRule" id="PRU10100"/>
    </source>
</evidence>
<name>A0ABW5UKU4_9BURK</name>
<evidence type="ECO:0000313" key="4">
    <source>
        <dbReference type="EMBL" id="MFD2754095.1"/>
    </source>
</evidence>
<dbReference type="SFLD" id="SFLDS00057">
    <property type="entry name" value="Glutaminase/Asparaginase"/>
    <property type="match status" value="1"/>
</dbReference>
<dbReference type="InterPro" id="IPR036152">
    <property type="entry name" value="Asp/glu_Ase-like_sf"/>
</dbReference>
<dbReference type="Pfam" id="PF17763">
    <property type="entry name" value="Asparaginase_C"/>
    <property type="match status" value="1"/>
</dbReference>
<dbReference type="SMART" id="SM00870">
    <property type="entry name" value="Asparaginase"/>
    <property type="match status" value="1"/>
</dbReference>
<dbReference type="Pfam" id="PF00710">
    <property type="entry name" value="Asparaginase"/>
    <property type="match status" value="1"/>
</dbReference>
<dbReference type="PROSITE" id="PS51732">
    <property type="entry name" value="ASN_GLN_ASE_3"/>
    <property type="match status" value="1"/>
</dbReference>
<dbReference type="PANTHER" id="PTHR11707">
    <property type="entry name" value="L-ASPARAGINASE"/>
    <property type="match status" value="1"/>
</dbReference>
<evidence type="ECO:0000259" key="2">
    <source>
        <dbReference type="Pfam" id="PF00710"/>
    </source>
</evidence>
<dbReference type="InterPro" id="IPR027474">
    <property type="entry name" value="L-asparaginase_N"/>
</dbReference>
<dbReference type="PROSITE" id="PS00917">
    <property type="entry name" value="ASN_GLN_ASE_2"/>
    <property type="match status" value="1"/>
</dbReference>
<dbReference type="InterPro" id="IPR027473">
    <property type="entry name" value="L-asparaginase_C"/>
</dbReference>
<dbReference type="PANTHER" id="PTHR11707:SF28">
    <property type="entry name" value="60 KDA LYSOPHOSPHOLIPASE"/>
    <property type="match status" value="1"/>
</dbReference>
<dbReference type="Gene3D" id="3.40.50.1170">
    <property type="entry name" value="L-asparaginase, N-terminal domain"/>
    <property type="match status" value="1"/>
</dbReference>